<organism evidence="1 2">
    <name type="scientific">Argiope bruennichi</name>
    <name type="common">Wasp spider</name>
    <name type="synonym">Aranea bruennichi</name>
    <dbReference type="NCBI Taxonomy" id="94029"/>
    <lineage>
        <taxon>Eukaryota</taxon>
        <taxon>Metazoa</taxon>
        <taxon>Ecdysozoa</taxon>
        <taxon>Arthropoda</taxon>
        <taxon>Chelicerata</taxon>
        <taxon>Arachnida</taxon>
        <taxon>Araneae</taxon>
        <taxon>Araneomorphae</taxon>
        <taxon>Entelegynae</taxon>
        <taxon>Araneoidea</taxon>
        <taxon>Araneidae</taxon>
        <taxon>Argiope</taxon>
    </lineage>
</organism>
<dbReference type="EMBL" id="JABXBU010002231">
    <property type="protein sequence ID" value="KAF8765200.1"/>
    <property type="molecule type" value="Genomic_DNA"/>
</dbReference>
<dbReference type="Proteomes" id="UP000807504">
    <property type="component" value="Unassembled WGS sequence"/>
</dbReference>
<name>A0A8T0E702_ARGBR</name>
<reference evidence="1" key="1">
    <citation type="journal article" date="2020" name="bioRxiv">
        <title>Chromosome-level reference genome of the European wasp spider Argiope bruennichi: a resource for studies on range expansion and evolutionary adaptation.</title>
        <authorList>
            <person name="Sheffer M.M."/>
            <person name="Hoppe A."/>
            <person name="Krehenwinkel H."/>
            <person name="Uhl G."/>
            <person name="Kuss A.W."/>
            <person name="Jensen L."/>
            <person name="Jensen C."/>
            <person name="Gillespie R.G."/>
            <person name="Hoff K.J."/>
            <person name="Prost S."/>
        </authorList>
    </citation>
    <scope>NUCLEOTIDE SEQUENCE</scope>
</reference>
<dbReference type="AlphaFoldDB" id="A0A8T0E702"/>
<proteinExistence type="predicted"/>
<protein>
    <submittedName>
        <fullName evidence="1">Uncharacterized protein</fullName>
    </submittedName>
</protein>
<keyword evidence="2" id="KW-1185">Reference proteome</keyword>
<evidence type="ECO:0000313" key="1">
    <source>
        <dbReference type="EMBL" id="KAF8765200.1"/>
    </source>
</evidence>
<gene>
    <name evidence="1" type="ORF">HNY73_023188</name>
</gene>
<sequence length="104" mass="11604">MEGPAAILQTVFPNRPMGERPHAADFGGCLHHSVLADDRRSRWPKEYRWPKTGASGQILPLTDSLLVAISMDDKEWITKLFEQVPSGVDKVSFGLPVNHSHLED</sequence>
<reference evidence="1" key="2">
    <citation type="submission" date="2020-06" db="EMBL/GenBank/DDBJ databases">
        <authorList>
            <person name="Sheffer M."/>
        </authorList>
    </citation>
    <scope>NUCLEOTIDE SEQUENCE</scope>
</reference>
<evidence type="ECO:0000313" key="2">
    <source>
        <dbReference type="Proteomes" id="UP000807504"/>
    </source>
</evidence>
<comment type="caution">
    <text evidence="1">The sequence shown here is derived from an EMBL/GenBank/DDBJ whole genome shotgun (WGS) entry which is preliminary data.</text>
</comment>
<accession>A0A8T0E702</accession>